<keyword evidence="3" id="KW-1185">Reference proteome</keyword>
<evidence type="ECO:0000313" key="2">
    <source>
        <dbReference type="EMBL" id="PWU47037.1"/>
    </source>
</evidence>
<feature type="region of interest" description="Disordered" evidence="1">
    <location>
        <begin position="81"/>
        <end position="105"/>
    </location>
</feature>
<proteinExistence type="predicted"/>
<organism evidence="2 3">
    <name type="scientific">Micromonospora globispora</name>
    <dbReference type="NCBI Taxonomy" id="1450148"/>
    <lineage>
        <taxon>Bacteria</taxon>
        <taxon>Bacillati</taxon>
        <taxon>Actinomycetota</taxon>
        <taxon>Actinomycetes</taxon>
        <taxon>Micromonosporales</taxon>
        <taxon>Micromonosporaceae</taxon>
        <taxon>Micromonospora</taxon>
    </lineage>
</organism>
<reference evidence="3" key="1">
    <citation type="submission" date="2018-05" db="EMBL/GenBank/DDBJ databases">
        <title>Micromonospora globispora sp. nov. and Micromonospora rugosa sp. nov., isolated from marine sediment.</title>
        <authorList>
            <person name="Carro L."/>
            <person name="Aysel V."/>
            <person name="Cetin D."/>
            <person name="Igual J.M."/>
            <person name="Klenk H.-P."/>
            <person name="Trujillo M.E."/>
            <person name="Sahin N."/>
        </authorList>
    </citation>
    <scope>NUCLEOTIDE SEQUENCE [LARGE SCALE GENOMIC DNA]</scope>
    <source>
        <strain evidence="3">S2904</strain>
    </source>
</reference>
<accession>A0A317K1S7</accession>
<evidence type="ECO:0000313" key="3">
    <source>
        <dbReference type="Proteomes" id="UP000245683"/>
    </source>
</evidence>
<protein>
    <submittedName>
        <fullName evidence="2">Uncharacterized protein</fullName>
    </submittedName>
</protein>
<sequence>MLAVAFGDQVVDELGLPELPDDDHAAWEVVVSYAPRLLSGVIAPVHGAHAIAAYAGALGFPEPLATFAFLAELWVTIGSDSTGRARPSVDHASSPEPTEQQVSAL</sequence>
<dbReference type="RefSeq" id="WP_109945452.1">
    <property type="nucleotide sequence ID" value="NZ_QGGF01000096.1"/>
</dbReference>
<dbReference type="AlphaFoldDB" id="A0A317K1S7"/>
<gene>
    <name evidence="2" type="ORF">DLJ46_16005</name>
</gene>
<feature type="compositionally biased region" description="Polar residues" evidence="1">
    <location>
        <begin position="95"/>
        <end position="105"/>
    </location>
</feature>
<comment type="caution">
    <text evidence="2">The sequence shown here is derived from an EMBL/GenBank/DDBJ whole genome shotgun (WGS) entry which is preliminary data.</text>
</comment>
<dbReference type="EMBL" id="QGSV01000205">
    <property type="protein sequence ID" value="PWU47037.1"/>
    <property type="molecule type" value="Genomic_DNA"/>
</dbReference>
<name>A0A317K1S7_9ACTN</name>
<dbReference type="Proteomes" id="UP000245683">
    <property type="component" value="Unassembled WGS sequence"/>
</dbReference>
<evidence type="ECO:0000256" key="1">
    <source>
        <dbReference type="SAM" id="MobiDB-lite"/>
    </source>
</evidence>